<gene>
    <name evidence="2" type="ORF">GbCGDNIH3_0464</name>
</gene>
<protein>
    <submittedName>
        <fullName evidence="2">Membrane associated protein</fullName>
    </submittedName>
</protein>
<dbReference type="Proteomes" id="UP000019438">
    <property type="component" value="Chromosome"/>
</dbReference>
<feature type="compositionally biased region" description="Low complexity" evidence="1">
    <location>
        <begin position="123"/>
        <end position="135"/>
    </location>
</feature>
<evidence type="ECO:0000256" key="1">
    <source>
        <dbReference type="SAM" id="MobiDB-lite"/>
    </source>
</evidence>
<dbReference type="InterPro" id="IPR021395">
    <property type="entry name" value="DUF3035"/>
</dbReference>
<dbReference type="KEGG" id="gbc:GbCGDNIH3_0464"/>
<dbReference type="AlphaFoldDB" id="A0AAN0RCF0"/>
<accession>A0AAN0RCF0</accession>
<name>A0AAN0RCF0_9PROT</name>
<organism evidence="2 3">
    <name type="scientific">Granulibacter bethesdensis</name>
    <dbReference type="NCBI Taxonomy" id="364410"/>
    <lineage>
        <taxon>Bacteria</taxon>
        <taxon>Pseudomonadati</taxon>
        <taxon>Pseudomonadota</taxon>
        <taxon>Alphaproteobacteria</taxon>
        <taxon>Acetobacterales</taxon>
        <taxon>Acetobacteraceae</taxon>
        <taxon>Granulibacter</taxon>
    </lineage>
</organism>
<feature type="region of interest" description="Disordered" evidence="1">
    <location>
        <begin position="91"/>
        <end position="171"/>
    </location>
</feature>
<evidence type="ECO:0000313" key="2">
    <source>
        <dbReference type="EMBL" id="AHJ62234.1"/>
    </source>
</evidence>
<sequence length="229" mass="24336">MAWPVQTDGIVPAILPSQECASPGRQCRDPARMMSTAPMTTFPRRPTACFTRLFRSLSAITILCSVSGCGESTLRTFGLVHDAPDEFKVTTRAPLDIPPTLDGPLQPPRPGAPRPQEQNEQISAEAALSPSAALADPGTTARSGQKALLSAAGPSRQPQPIQADPLPGQTKKSGLMDKLMFWQDDTVPTTLNAAEEAARLRQKGITVPPPPTTASTQAPQKKSSFLGIF</sequence>
<reference evidence="3" key="1">
    <citation type="submission" date="2012-06" db="EMBL/GenBank/DDBJ databases">
        <title>Genome analysis of multiple Granulibacter bethesdensis isolates demonstrates substantial genome diversity.</title>
        <authorList>
            <person name="Greenberg D.E."/>
            <person name="Porcella S.F."/>
            <person name="Zarember K."/>
            <person name="Zelazny A.M."/>
            <person name="Bruno D."/>
            <person name="Martens C."/>
            <person name="Barbian K.D."/>
            <person name="Jaske E."/>
            <person name="Holland S.M."/>
        </authorList>
    </citation>
    <scope>NUCLEOTIDE SEQUENCE [LARGE SCALE GENOMIC DNA]</scope>
    <source>
        <strain evidence="3">CGDNIH3</strain>
    </source>
</reference>
<dbReference type="Pfam" id="PF11233">
    <property type="entry name" value="DUF3035"/>
    <property type="match status" value="1"/>
</dbReference>
<feature type="region of interest" description="Disordered" evidence="1">
    <location>
        <begin position="204"/>
        <end position="229"/>
    </location>
</feature>
<dbReference type="EMBL" id="CP003181">
    <property type="protein sequence ID" value="AHJ62234.1"/>
    <property type="molecule type" value="Genomic_DNA"/>
</dbReference>
<evidence type="ECO:0000313" key="3">
    <source>
        <dbReference type="Proteomes" id="UP000019438"/>
    </source>
</evidence>
<proteinExistence type="predicted"/>